<evidence type="ECO:0000256" key="1">
    <source>
        <dbReference type="SAM" id="Phobius"/>
    </source>
</evidence>
<feature type="transmembrane region" description="Helical" evidence="1">
    <location>
        <begin position="68"/>
        <end position="88"/>
    </location>
</feature>
<keyword evidence="1" id="KW-0812">Transmembrane</keyword>
<dbReference type="EMBL" id="AP014879">
    <property type="protein sequence ID" value="BAV32429.1"/>
    <property type="molecule type" value="Genomic_DNA"/>
</dbReference>
<keyword evidence="1" id="KW-1133">Transmembrane helix</keyword>
<dbReference type="RefSeq" id="WP_096359110.1">
    <property type="nucleotide sequence ID" value="NZ_AP014879.1"/>
</dbReference>
<sequence length="92" mass="10066">MISQIITTIGLACDIVGALLVANEVVRVFREPTTIDTGGSGHFGGAFQPTINPTFEQHEKKKHHIMKIGLVFLILGFVLQGVGAWWPIFYAT</sequence>
<gene>
    <name evidence="2" type="ORF">SCL_0105</name>
</gene>
<keyword evidence="3" id="KW-1185">Reference proteome</keyword>
<dbReference type="AlphaFoldDB" id="A0A1B4XC74"/>
<keyword evidence="1" id="KW-0472">Membrane</keyword>
<organism evidence="2 3">
    <name type="scientific">Sulfuricaulis limicola</name>
    <dbReference type="NCBI Taxonomy" id="1620215"/>
    <lineage>
        <taxon>Bacteria</taxon>
        <taxon>Pseudomonadati</taxon>
        <taxon>Pseudomonadota</taxon>
        <taxon>Gammaproteobacteria</taxon>
        <taxon>Acidiferrobacterales</taxon>
        <taxon>Acidiferrobacteraceae</taxon>
        <taxon>Sulfuricaulis</taxon>
    </lineage>
</organism>
<reference evidence="2 3" key="1">
    <citation type="submission" date="2015-05" db="EMBL/GenBank/DDBJ databases">
        <title>Complete genome sequence of a sulfur-oxidizing gammaproteobacterium strain HA5.</title>
        <authorList>
            <person name="Miura A."/>
            <person name="Kojima H."/>
            <person name="Fukui M."/>
        </authorList>
    </citation>
    <scope>NUCLEOTIDE SEQUENCE [LARGE SCALE GENOMIC DNA]</scope>
    <source>
        <strain evidence="2 3">HA5</strain>
    </source>
</reference>
<protein>
    <submittedName>
        <fullName evidence="2">Uncharacterized protein</fullName>
    </submittedName>
</protein>
<accession>A0A1B4XC74</accession>
<dbReference type="Proteomes" id="UP000243180">
    <property type="component" value="Chromosome"/>
</dbReference>
<evidence type="ECO:0000313" key="2">
    <source>
        <dbReference type="EMBL" id="BAV32429.1"/>
    </source>
</evidence>
<name>A0A1B4XC74_9GAMM</name>
<dbReference type="KEGG" id="slim:SCL_0105"/>
<evidence type="ECO:0000313" key="3">
    <source>
        <dbReference type="Proteomes" id="UP000243180"/>
    </source>
</evidence>
<proteinExistence type="predicted"/>
<dbReference type="InParanoid" id="A0A1B4XC74"/>